<proteinExistence type="predicted"/>
<evidence type="ECO:0000313" key="1">
    <source>
        <dbReference type="EMBL" id="BBO68604.1"/>
    </source>
</evidence>
<protein>
    <submittedName>
        <fullName evidence="1">Uncharacterized protein</fullName>
    </submittedName>
</protein>
<dbReference type="KEGG" id="dalk:DSCA_25340"/>
<dbReference type="Proteomes" id="UP000427906">
    <property type="component" value="Chromosome"/>
</dbReference>
<sequence>MNAYGLFLAGFTIGSYASDVITWMPTYMDLSRQEKFYRDQLRNAQSFEEMRLIEIELKRIVHDKSAVALYLGVGIVRATWDLLSPSSSHANEINELRCQ</sequence>
<dbReference type="AlphaFoldDB" id="A0A5K7YQL7"/>
<organism evidence="1 2">
    <name type="scientific">Desulfosarcina alkanivorans</name>
    <dbReference type="NCBI Taxonomy" id="571177"/>
    <lineage>
        <taxon>Bacteria</taxon>
        <taxon>Pseudomonadati</taxon>
        <taxon>Thermodesulfobacteriota</taxon>
        <taxon>Desulfobacteria</taxon>
        <taxon>Desulfobacterales</taxon>
        <taxon>Desulfosarcinaceae</taxon>
        <taxon>Desulfosarcina</taxon>
    </lineage>
</organism>
<dbReference type="EMBL" id="AP021874">
    <property type="protein sequence ID" value="BBO68604.1"/>
    <property type="molecule type" value="Genomic_DNA"/>
</dbReference>
<gene>
    <name evidence="1" type="ORF">DSCA_25340</name>
</gene>
<keyword evidence="2" id="KW-1185">Reference proteome</keyword>
<dbReference type="RefSeq" id="WP_155316742.1">
    <property type="nucleotide sequence ID" value="NZ_AP021874.1"/>
</dbReference>
<name>A0A5K7YQL7_9BACT</name>
<evidence type="ECO:0000313" key="2">
    <source>
        <dbReference type="Proteomes" id="UP000427906"/>
    </source>
</evidence>
<reference evidence="1 2" key="1">
    <citation type="submission" date="2019-11" db="EMBL/GenBank/DDBJ databases">
        <title>Comparative genomics of hydrocarbon-degrading Desulfosarcina strains.</title>
        <authorList>
            <person name="Watanabe M."/>
            <person name="Kojima H."/>
            <person name="Fukui M."/>
        </authorList>
    </citation>
    <scope>NUCLEOTIDE SEQUENCE [LARGE SCALE GENOMIC DNA]</scope>
    <source>
        <strain evidence="1 2">PL12</strain>
    </source>
</reference>
<accession>A0A5K7YQL7</accession>